<gene>
    <name evidence="2" type="ORF">CONLIGDRAFT_662629</name>
</gene>
<dbReference type="PANTHER" id="PTHR10622:SF12">
    <property type="entry name" value="HET DOMAIN-CONTAINING PROTEIN"/>
    <property type="match status" value="1"/>
</dbReference>
<dbReference type="OrthoDB" id="20872at2759"/>
<dbReference type="AlphaFoldDB" id="A0A1J7JF20"/>
<dbReference type="Proteomes" id="UP000182658">
    <property type="component" value="Unassembled WGS sequence"/>
</dbReference>
<accession>A0A1J7JF20</accession>
<name>A0A1J7JF20_9PEZI</name>
<evidence type="ECO:0000313" key="3">
    <source>
        <dbReference type="Proteomes" id="UP000182658"/>
    </source>
</evidence>
<sequence>MRLLNTTTLTLTTFPASPSRPQYAILSHTWGRDEAPFDVFACKSTPLARIRRRRYPKVVRAAALARAQGYGWIWIDTCCIDKSSSAELSEAINSMYGWYEGAGVCYAYLVDVPPSGQDVVLEALVRSRWFTRGWTLQELVAPPHLEFYDAGWNLVGTKAGLADTLEGVTRIPASLRLLSVAQRMAWVGGRETTRAEDMAYCLMGLFGVHMPLLYGEGEERAFRRLQGEIARGTNDQIAVLLAVCAEAGVF</sequence>
<proteinExistence type="predicted"/>
<protein>
    <submittedName>
        <fullName evidence="2">HET-domain-containing protein</fullName>
    </submittedName>
</protein>
<evidence type="ECO:0000313" key="2">
    <source>
        <dbReference type="EMBL" id="OIW27852.1"/>
    </source>
</evidence>
<dbReference type="PANTHER" id="PTHR10622">
    <property type="entry name" value="HET DOMAIN-CONTAINING PROTEIN"/>
    <property type="match status" value="1"/>
</dbReference>
<organism evidence="2 3">
    <name type="scientific">Coniochaeta ligniaria NRRL 30616</name>
    <dbReference type="NCBI Taxonomy" id="1408157"/>
    <lineage>
        <taxon>Eukaryota</taxon>
        <taxon>Fungi</taxon>
        <taxon>Dikarya</taxon>
        <taxon>Ascomycota</taxon>
        <taxon>Pezizomycotina</taxon>
        <taxon>Sordariomycetes</taxon>
        <taxon>Sordariomycetidae</taxon>
        <taxon>Coniochaetales</taxon>
        <taxon>Coniochaetaceae</taxon>
        <taxon>Coniochaeta</taxon>
    </lineage>
</organism>
<evidence type="ECO:0000259" key="1">
    <source>
        <dbReference type="Pfam" id="PF06985"/>
    </source>
</evidence>
<feature type="domain" description="Heterokaryon incompatibility" evidence="1">
    <location>
        <begin position="23"/>
        <end position="110"/>
    </location>
</feature>
<dbReference type="InterPro" id="IPR010730">
    <property type="entry name" value="HET"/>
</dbReference>
<dbReference type="Pfam" id="PF06985">
    <property type="entry name" value="HET"/>
    <property type="match status" value="1"/>
</dbReference>
<dbReference type="STRING" id="1408157.A0A1J7JF20"/>
<dbReference type="EMBL" id="KV875099">
    <property type="protein sequence ID" value="OIW27852.1"/>
    <property type="molecule type" value="Genomic_DNA"/>
</dbReference>
<keyword evidence="3" id="KW-1185">Reference proteome</keyword>
<reference evidence="2 3" key="1">
    <citation type="submission" date="2016-10" db="EMBL/GenBank/DDBJ databases">
        <title>Draft genome sequence of Coniochaeta ligniaria NRRL30616, a lignocellulolytic fungus for bioabatement of inhibitors in plant biomass hydrolysates.</title>
        <authorList>
            <consortium name="DOE Joint Genome Institute"/>
            <person name="Jimenez D.J."/>
            <person name="Hector R.E."/>
            <person name="Riley R."/>
            <person name="Sun H."/>
            <person name="Grigoriev I.V."/>
            <person name="Van Elsas J.D."/>
            <person name="Nichols N.N."/>
        </authorList>
    </citation>
    <scope>NUCLEOTIDE SEQUENCE [LARGE SCALE GENOMIC DNA]</scope>
    <source>
        <strain evidence="2 3">NRRL 30616</strain>
    </source>
</reference>
<dbReference type="InParanoid" id="A0A1J7JF20"/>